<name>A0A6J5ZM99_9ZZZZ</name>
<reference evidence="1" key="1">
    <citation type="submission" date="2020-05" db="EMBL/GenBank/DDBJ databases">
        <authorList>
            <person name="Chiriac C."/>
            <person name="Salcher M."/>
            <person name="Ghai R."/>
            <person name="Kavagutti S V."/>
        </authorList>
    </citation>
    <scope>NUCLEOTIDE SEQUENCE</scope>
</reference>
<sequence>MRSSASSGWKLGCIAAVGLMAATASGCGGSGDAQDANEPSGDYEVAISKVSFPRKQGLGETSELQITVQNVGQTEVPDITMTVNGLNYRSTEPGVADPVRPVWVINVGPINGTTAYVNTWALGPLAAGAERSFIWLLSASQPGTRTIEYRAGAGLNGKARAVTASGGIPAGSLTVNVTRRPQNSVVDPATGEVVQKGQ</sequence>
<dbReference type="AlphaFoldDB" id="A0A6J5ZM99"/>
<dbReference type="EMBL" id="CAESAO010000047">
    <property type="protein sequence ID" value="CAB4342302.1"/>
    <property type="molecule type" value="Genomic_DNA"/>
</dbReference>
<gene>
    <name evidence="1" type="ORF">UFOPK3522_00707</name>
</gene>
<dbReference type="PROSITE" id="PS51257">
    <property type="entry name" value="PROKAR_LIPOPROTEIN"/>
    <property type="match status" value="1"/>
</dbReference>
<dbReference type="Gene3D" id="2.60.40.10">
    <property type="entry name" value="Immunoglobulins"/>
    <property type="match status" value="1"/>
</dbReference>
<protein>
    <submittedName>
        <fullName evidence="1">Unannotated protein</fullName>
    </submittedName>
</protein>
<evidence type="ECO:0000313" key="1">
    <source>
        <dbReference type="EMBL" id="CAB4342302.1"/>
    </source>
</evidence>
<organism evidence="1">
    <name type="scientific">freshwater metagenome</name>
    <dbReference type="NCBI Taxonomy" id="449393"/>
    <lineage>
        <taxon>unclassified sequences</taxon>
        <taxon>metagenomes</taxon>
        <taxon>ecological metagenomes</taxon>
    </lineage>
</organism>
<proteinExistence type="predicted"/>
<dbReference type="InterPro" id="IPR013783">
    <property type="entry name" value="Ig-like_fold"/>
</dbReference>
<accession>A0A6J5ZM99</accession>